<reference evidence="1" key="1">
    <citation type="submission" date="2018-10" db="EMBL/GenBank/DDBJ databases">
        <title>Hidden diversity of soil giant viruses.</title>
        <authorList>
            <person name="Schulz F."/>
            <person name="Alteio L."/>
            <person name="Goudeau D."/>
            <person name="Ryan E.M."/>
            <person name="Malmstrom R.R."/>
            <person name="Blanchard J."/>
            <person name="Woyke T."/>
        </authorList>
    </citation>
    <scope>NUCLEOTIDE SEQUENCE</scope>
    <source>
        <strain evidence="1">EDV1</strain>
    </source>
</reference>
<name>A0A3G4ZWT7_9VIRU</name>
<proteinExistence type="predicted"/>
<evidence type="ECO:0000313" key="1">
    <source>
        <dbReference type="EMBL" id="AYV78063.1"/>
    </source>
</evidence>
<dbReference type="EMBL" id="MK072069">
    <property type="protein sequence ID" value="AYV78063.1"/>
    <property type="molecule type" value="Genomic_DNA"/>
</dbReference>
<accession>A0A3G4ZWT7</accession>
<sequence length="123" mass="14505">MSTDTHYYDGKLKEQVKIIIEKISDCDKPLNEIIQNIVELSQNLKYNRHNEVVRSLQLFMNDKRNNYDSTNDITIEQLLPKLWCHIEKWDDGAKKIFLEQIADINHGSCSQGRNTRLIQLFLL</sequence>
<organism evidence="1">
    <name type="scientific">Edafosvirus sp</name>
    <dbReference type="NCBI Taxonomy" id="2487765"/>
    <lineage>
        <taxon>Viruses</taxon>
        <taxon>Varidnaviria</taxon>
        <taxon>Bamfordvirae</taxon>
        <taxon>Nucleocytoviricota</taxon>
        <taxon>Megaviricetes</taxon>
        <taxon>Imitervirales</taxon>
        <taxon>Mimiviridae</taxon>
        <taxon>Klosneuvirinae</taxon>
    </lineage>
</organism>
<gene>
    <name evidence="1" type="ORF">Edafosvirus4_47</name>
</gene>
<protein>
    <submittedName>
        <fullName evidence="1">Uncharacterized protein</fullName>
    </submittedName>
</protein>